<accession>A0A178MKB7</accession>
<feature type="binding site" evidence="16">
    <location>
        <begin position="40"/>
        <end position="42"/>
    </location>
    <ligand>
        <name>GTP</name>
        <dbReference type="ChEBI" id="CHEBI:37565"/>
    </ligand>
</feature>
<dbReference type="PIRSF" id="PIRSF006135">
    <property type="entry name" value="CobU"/>
    <property type="match status" value="1"/>
</dbReference>
<comment type="pathway">
    <text evidence="6 14">Cofactor biosynthesis; adenosylcobalamin biosynthesis; adenosylcobalamin from cob(II)yrinate a,c-diamide: step 5/7.</text>
</comment>
<comment type="catalytic activity">
    <reaction evidence="2 14">
        <text>adenosylcob(III)inamide phosphate + GTP + H(+) = adenosylcob(III)inamide-GDP + diphosphate</text>
        <dbReference type="Rhea" id="RHEA:22712"/>
        <dbReference type="ChEBI" id="CHEBI:15378"/>
        <dbReference type="ChEBI" id="CHEBI:33019"/>
        <dbReference type="ChEBI" id="CHEBI:37565"/>
        <dbReference type="ChEBI" id="CHEBI:58502"/>
        <dbReference type="ChEBI" id="CHEBI:60487"/>
        <dbReference type="EC" id="2.7.7.62"/>
    </reaction>
</comment>
<name>A0A178MKB7_9PROT</name>
<feature type="binding site" evidence="16">
    <location>
        <begin position="57"/>
        <end position="60"/>
    </location>
    <ligand>
        <name>GTP</name>
        <dbReference type="ChEBI" id="CHEBI:37565"/>
    </ligand>
</feature>
<evidence type="ECO:0000256" key="5">
    <source>
        <dbReference type="ARBA" id="ARBA00004692"/>
    </source>
</evidence>
<evidence type="ECO:0000256" key="9">
    <source>
        <dbReference type="ARBA" id="ARBA00022679"/>
    </source>
</evidence>
<evidence type="ECO:0000313" key="18">
    <source>
        <dbReference type="Proteomes" id="UP000078428"/>
    </source>
</evidence>
<evidence type="ECO:0000256" key="11">
    <source>
        <dbReference type="ARBA" id="ARBA00022777"/>
    </source>
</evidence>
<dbReference type="GO" id="GO:0009236">
    <property type="term" value="P:cobalamin biosynthetic process"/>
    <property type="evidence" value="ECO:0007669"/>
    <property type="project" value="UniProtKB-UniRule"/>
</dbReference>
<dbReference type="EMBL" id="LWQT01000066">
    <property type="protein sequence ID" value="OAN49116.1"/>
    <property type="molecule type" value="Genomic_DNA"/>
</dbReference>
<comment type="catalytic activity">
    <reaction evidence="3">
        <text>adenosylcob(III)inamide + GTP = adenosylcob(III)inamide phosphate + GDP + H(+)</text>
        <dbReference type="Rhea" id="RHEA:15765"/>
        <dbReference type="ChEBI" id="CHEBI:2480"/>
        <dbReference type="ChEBI" id="CHEBI:15378"/>
        <dbReference type="ChEBI" id="CHEBI:37565"/>
        <dbReference type="ChEBI" id="CHEBI:58189"/>
        <dbReference type="ChEBI" id="CHEBI:58502"/>
        <dbReference type="EC" id="2.7.1.156"/>
    </reaction>
</comment>
<evidence type="ECO:0000256" key="13">
    <source>
        <dbReference type="ARBA" id="ARBA00023134"/>
    </source>
</evidence>
<dbReference type="PANTHER" id="PTHR34848">
    <property type="match status" value="1"/>
</dbReference>
<feature type="binding site" evidence="16">
    <location>
        <position position="68"/>
    </location>
    <ligand>
        <name>GTP</name>
        <dbReference type="ChEBI" id="CHEBI:37565"/>
    </ligand>
</feature>
<dbReference type="InterPro" id="IPR027417">
    <property type="entry name" value="P-loop_NTPase"/>
</dbReference>
<organism evidence="17 18">
    <name type="scientific">Paramagnetospirillum marisnigri</name>
    <dbReference type="NCBI Taxonomy" id="1285242"/>
    <lineage>
        <taxon>Bacteria</taxon>
        <taxon>Pseudomonadati</taxon>
        <taxon>Pseudomonadota</taxon>
        <taxon>Alphaproteobacteria</taxon>
        <taxon>Rhodospirillales</taxon>
        <taxon>Magnetospirillaceae</taxon>
        <taxon>Paramagnetospirillum</taxon>
    </lineage>
</organism>
<feature type="binding site" evidence="16">
    <location>
        <position position="90"/>
    </location>
    <ligand>
        <name>GTP</name>
        <dbReference type="ChEBI" id="CHEBI:37565"/>
    </ligand>
</feature>
<dbReference type="PANTHER" id="PTHR34848:SF1">
    <property type="entry name" value="BIFUNCTIONAL ADENOSYLCOBALAMIN BIOSYNTHESIS PROTEIN COBU"/>
    <property type="match status" value="1"/>
</dbReference>
<proteinExistence type="inferred from homology"/>
<comment type="function">
    <text evidence="4 14">Catalyzes ATP-dependent phosphorylation of adenosylcobinamide and addition of GMP to adenosylcobinamide phosphate.</text>
</comment>
<dbReference type="InterPro" id="IPR003203">
    <property type="entry name" value="CobU/CobP"/>
</dbReference>
<evidence type="ECO:0000256" key="14">
    <source>
        <dbReference type="PIRNR" id="PIRNR006135"/>
    </source>
</evidence>
<feature type="active site" description="GMP-histidine intermediate" evidence="15">
    <location>
        <position position="56"/>
    </location>
</feature>
<evidence type="ECO:0000256" key="1">
    <source>
        <dbReference type="ARBA" id="ARBA00000312"/>
    </source>
</evidence>
<dbReference type="AlphaFoldDB" id="A0A178MKB7"/>
<evidence type="ECO:0000256" key="8">
    <source>
        <dbReference type="ARBA" id="ARBA00022573"/>
    </source>
</evidence>
<comment type="similarity">
    <text evidence="7 14">Belongs to the CobU/CobP family.</text>
</comment>
<gene>
    <name evidence="17" type="ORF">A6A04_03070</name>
</gene>
<keyword evidence="12 14" id="KW-0067">ATP-binding</keyword>
<protein>
    <recommendedName>
        <fullName evidence="14">Bifunctional adenosylcobalamin biosynthesis protein</fullName>
        <ecNumber evidence="14">2.7.1.156</ecNumber>
        <ecNumber evidence="14">2.7.7.62</ecNumber>
    </recommendedName>
</protein>
<dbReference type="CDD" id="cd00544">
    <property type="entry name" value="CobU"/>
    <property type="match status" value="1"/>
</dbReference>
<dbReference type="EC" id="2.7.1.156" evidence="14"/>
<sequence length="177" mass="18972">MSPPSFTPPSPTTLVLGGARSGKSSFAESLLDGAPALYLATGQALDGEMAERIEHHRRRRGSDWSTLEEPLELAETLEGVMRPDRPVLVDCLTLWISNLMHADRDVDAATARLCTVLGAATGPVVLVSNEVGLGLVPDNRLARDFRDHQGRVNQRVAAICAKVVFVAAGLPLVLKEP</sequence>
<comment type="caution">
    <text evidence="17">The sequence shown here is derived from an EMBL/GenBank/DDBJ whole genome shotgun (WGS) entry which is preliminary data.</text>
</comment>
<keyword evidence="13 14" id="KW-0342">GTP-binding</keyword>
<dbReference type="GO" id="GO:0008820">
    <property type="term" value="F:cobinamide phosphate guanylyltransferase activity"/>
    <property type="evidence" value="ECO:0007669"/>
    <property type="project" value="UniProtKB-UniRule"/>
</dbReference>
<evidence type="ECO:0000256" key="7">
    <source>
        <dbReference type="ARBA" id="ARBA00007490"/>
    </source>
</evidence>
<dbReference type="Gene3D" id="3.40.50.300">
    <property type="entry name" value="P-loop containing nucleotide triphosphate hydrolases"/>
    <property type="match status" value="1"/>
</dbReference>
<evidence type="ECO:0000256" key="10">
    <source>
        <dbReference type="ARBA" id="ARBA00022741"/>
    </source>
</evidence>
<dbReference type="OrthoDB" id="9788370at2"/>
<evidence type="ECO:0000256" key="6">
    <source>
        <dbReference type="ARBA" id="ARBA00005159"/>
    </source>
</evidence>
<dbReference type="RefSeq" id="WP_068493435.1">
    <property type="nucleotide sequence ID" value="NZ_LWQT01000066.1"/>
</dbReference>
<dbReference type="SUPFAM" id="SSF52540">
    <property type="entry name" value="P-loop containing nucleoside triphosphate hydrolases"/>
    <property type="match status" value="1"/>
</dbReference>
<keyword evidence="8 14" id="KW-0169">Cobalamin biosynthesis</keyword>
<keyword evidence="9 14" id="KW-0808">Transferase</keyword>
<dbReference type="GO" id="GO:0005525">
    <property type="term" value="F:GTP binding"/>
    <property type="evidence" value="ECO:0007669"/>
    <property type="project" value="UniProtKB-UniRule"/>
</dbReference>
<evidence type="ECO:0000256" key="3">
    <source>
        <dbReference type="ARBA" id="ARBA00001522"/>
    </source>
</evidence>
<dbReference type="NCBIfam" id="NF004469">
    <property type="entry name" value="PRK05800.1"/>
    <property type="match status" value="1"/>
</dbReference>
<evidence type="ECO:0000256" key="2">
    <source>
        <dbReference type="ARBA" id="ARBA00000711"/>
    </source>
</evidence>
<comment type="pathway">
    <text evidence="5 14">Cofactor biosynthesis; adenosylcobalamin biosynthesis; adenosylcobalamin from cob(II)yrinate a,c-diamide: step 6/7.</text>
</comment>
<evidence type="ECO:0000256" key="4">
    <source>
        <dbReference type="ARBA" id="ARBA00003889"/>
    </source>
</evidence>
<dbReference type="STRING" id="1285242.A6A04_03070"/>
<keyword evidence="11 14" id="KW-0418">Kinase</keyword>
<keyword evidence="10 14" id="KW-0547">Nucleotide-binding</keyword>
<evidence type="ECO:0000256" key="15">
    <source>
        <dbReference type="PIRSR" id="PIRSR006135-1"/>
    </source>
</evidence>
<dbReference type="GO" id="GO:0043752">
    <property type="term" value="F:adenosylcobinamide kinase activity"/>
    <property type="evidence" value="ECO:0007669"/>
    <property type="project" value="UniProtKB-EC"/>
</dbReference>
<dbReference type="Pfam" id="PF02283">
    <property type="entry name" value="CobU"/>
    <property type="match status" value="1"/>
</dbReference>
<keyword evidence="18" id="KW-1185">Reference proteome</keyword>
<dbReference type="Proteomes" id="UP000078428">
    <property type="component" value="Unassembled WGS sequence"/>
</dbReference>
<dbReference type="EC" id="2.7.7.62" evidence="14"/>
<evidence type="ECO:0000256" key="12">
    <source>
        <dbReference type="ARBA" id="ARBA00022840"/>
    </source>
</evidence>
<comment type="catalytic activity">
    <reaction evidence="1 14">
        <text>adenosylcob(III)inamide + ATP = adenosylcob(III)inamide phosphate + ADP + H(+)</text>
        <dbReference type="Rhea" id="RHEA:15769"/>
        <dbReference type="ChEBI" id="CHEBI:2480"/>
        <dbReference type="ChEBI" id="CHEBI:15378"/>
        <dbReference type="ChEBI" id="CHEBI:30616"/>
        <dbReference type="ChEBI" id="CHEBI:58502"/>
        <dbReference type="ChEBI" id="CHEBI:456216"/>
        <dbReference type="EC" id="2.7.1.156"/>
    </reaction>
</comment>
<reference evidence="17 18" key="1">
    <citation type="submission" date="2016-04" db="EMBL/GenBank/DDBJ databases">
        <title>Draft genome sequence of freshwater magnetotactic bacteria Magnetospirillum marisnigri SP-1 and Magnetospirillum moscoviense BB-1.</title>
        <authorList>
            <person name="Koziaeva V."/>
            <person name="Dziuba M.V."/>
            <person name="Ivanov T.M."/>
            <person name="Kuznetsov B."/>
            <person name="Grouzdev D.S."/>
        </authorList>
    </citation>
    <scope>NUCLEOTIDE SEQUENCE [LARGE SCALE GENOMIC DNA]</scope>
    <source>
        <strain evidence="17 18">SP-1</strain>
    </source>
</reference>
<evidence type="ECO:0000313" key="17">
    <source>
        <dbReference type="EMBL" id="OAN49116.1"/>
    </source>
</evidence>
<dbReference type="UniPathway" id="UPA00148">
    <property type="reaction ID" value="UER00236"/>
</dbReference>
<evidence type="ECO:0000256" key="16">
    <source>
        <dbReference type="PIRSR" id="PIRSR006135-2"/>
    </source>
</evidence>
<feature type="binding site" evidence="16">
    <location>
        <begin position="17"/>
        <end position="24"/>
    </location>
    <ligand>
        <name>GTP</name>
        <dbReference type="ChEBI" id="CHEBI:37565"/>
    </ligand>
</feature>
<dbReference type="GO" id="GO:0005524">
    <property type="term" value="F:ATP binding"/>
    <property type="evidence" value="ECO:0007669"/>
    <property type="project" value="UniProtKB-UniRule"/>
</dbReference>
<keyword evidence="17" id="KW-0548">Nucleotidyltransferase</keyword>